<dbReference type="Gene3D" id="3.30.360.10">
    <property type="entry name" value="Dihydrodipicolinate Reductase, domain 2"/>
    <property type="match status" value="1"/>
</dbReference>
<dbReference type="GO" id="GO:0000166">
    <property type="term" value="F:nucleotide binding"/>
    <property type="evidence" value="ECO:0007669"/>
    <property type="project" value="InterPro"/>
</dbReference>
<keyword evidence="6" id="KW-1185">Reference proteome</keyword>
<protein>
    <submittedName>
        <fullName evidence="5">Predicted dehydrogenase</fullName>
    </submittedName>
</protein>
<evidence type="ECO:0000313" key="5">
    <source>
        <dbReference type="EMBL" id="SBT43665.1"/>
    </source>
</evidence>
<evidence type="ECO:0000259" key="4">
    <source>
        <dbReference type="Pfam" id="PF22725"/>
    </source>
</evidence>
<dbReference type="InterPro" id="IPR000683">
    <property type="entry name" value="Gfo/Idh/MocA-like_OxRdtase_N"/>
</dbReference>
<dbReference type="AlphaFoldDB" id="A0A1A8ZIG5"/>
<dbReference type="PANTHER" id="PTHR22604">
    <property type="entry name" value="OXIDOREDUCTASES"/>
    <property type="match status" value="1"/>
</dbReference>
<reference evidence="6" key="1">
    <citation type="submission" date="2016-06" db="EMBL/GenBank/DDBJ databases">
        <authorList>
            <person name="Varghese N."/>
            <person name="Submissions Spin"/>
        </authorList>
    </citation>
    <scope>NUCLEOTIDE SEQUENCE [LARGE SCALE GENOMIC DNA]</scope>
    <source>
        <strain evidence="6">DSM 44815</strain>
    </source>
</reference>
<name>A0A1A8ZIG5_9ACTN</name>
<evidence type="ECO:0000256" key="1">
    <source>
        <dbReference type="ARBA" id="ARBA00010928"/>
    </source>
</evidence>
<evidence type="ECO:0000259" key="3">
    <source>
        <dbReference type="Pfam" id="PF01408"/>
    </source>
</evidence>
<dbReference type="PATRIC" id="fig|261654.4.peg.2452"/>
<sequence length="331" mass="34584">MVTPVRVGVLGVADIAVRRMLPAMSASADVDLVAVASRDRARAAGAAARFGCRPVTGYEGVLTDPGVEAVYVPLPLALHARWTGAALDAGKHVLAEKPLTASFTETAHVAEQARRRGLALMENIAFVHHPQHAEVARLVAAGVIGEPRTFRAVFTVPRRPAGDIRLRRDLGGGALADTGVYPVRAALRLLGPDLVVAGAVLSRSGGAEVETAGAALLRTRGGVSAQLEFGMDHGYRSGYEIAGSAGRLSVDHVFTPPADHRPVIRREDRSGTTEIVVPAADQIGLTLTAFARAVRDGRAQLDEAVLHEARLLDAIRAASPPASAEPSAECG</sequence>
<dbReference type="SUPFAM" id="SSF55347">
    <property type="entry name" value="Glyceraldehyde-3-phosphate dehydrogenase-like, C-terminal domain"/>
    <property type="match status" value="1"/>
</dbReference>
<keyword evidence="2" id="KW-0560">Oxidoreductase</keyword>
<dbReference type="InterPro" id="IPR050984">
    <property type="entry name" value="Gfo/Idh/MocA_domain"/>
</dbReference>
<proteinExistence type="inferred from homology"/>
<dbReference type="Pfam" id="PF01408">
    <property type="entry name" value="GFO_IDH_MocA"/>
    <property type="match status" value="1"/>
</dbReference>
<dbReference type="Proteomes" id="UP000199385">
    <property type="component" value="Chromosome I"/>
</dbReference>
<evidence type="ECO:0000256" key="2">
    <source>
        <dbReference type="ARBA" id="ARBA00023002"/>
    </source>
</evidence>
<dbReference type="Pfam" id="PF22725">
    <property type="entry name" value="GFO_IDH_MocA_C3"/>
    <property type="match status" value="1"/>
</dbReference>
<comment type="similarity">
    <text evidence="1">Belongs to the Gfo/Idh/MocA family.</text>
</comment>
<accession>A0A1A8ZIG5</accession>
<dbReference type="PANTHER" id="PTHR22604:SF105">
    <property type="entry name" value="TRANS-1,2-DIHYDROBENZENE-1,2-DIOL DEHYDROGENASE"/>
    <property type="match status" value="1"/>
</dbReference>
<dbReference type="Gene3D" id="3.40.50.720">
    <property type="entry name" value="NAD(P)-binding Rossmann-like Domain"/>
    <property type="match status" value="1"/>
</dbReference>
<feature type="domain" description="Gfo/Idh/MocA-like oxidoreductase N-terminal" evidence="3">
    <location>
        <begin position="5"/>
        <end position="122"/>
    </location>
</feature>
<evidence type="ECO:0000313" key="6">
    <source>
        <dbReference type="Proteomes" id="UP000199385"/>
    </source>
</evidence>
<dbReference type="EMBL" id="LT594323">
    <property type="protein sequence ID" value="SBT43665.1"/>
    <property type="molecule type" value="Genomic_DNA"/>
</dbReference>
<dbReference type="GO" id="GO:0016491">
    <property type="term" value="F:oxidoreductase activity"/>
    <property type="evidence" value="ECO:0007669"/>
    <property type="project" value="UniProtKB-KW"/>
</dbReference>
<organism evidence="5 6">
    <name type="scientific">Micromonospora auratinigra</name>
    <dbReference type="NCBI Taxonomy" id="261654"/>
    <lineage>
        <taxon>Bacteria</taxon>
        <taxon>Bacillati</taxon>
        <taxon>Actinomycetota</taxon>
        <taxon>Actinomycetes</taxon>
        <taxon>Micromonosporales</taxon>
        <taxon>Micromonosporaceae</taxon>
        <taxon>Micromonospora</taxon>
    </lineage>
</organism>
<dbReference type="SUPFAM" id="SSF51735">
    <property type="entry name" value="NAD(P)-binding Rossmann-fold domains"/>
    <property type="match status" value="1"/>
</dbReference>
<feature type="domain" description="GFO/IDH/MocA-like oxidoreductase" evidence="4">
    <location>
        <begin position="133"/>
        <end position="248"/>
    </location>
</feature>
<dbReference type="InterPro" id="IPR055170">
    <property type="entry name" value="GFO_IDH_MocA-like_dom"/>
</dbReference>
<dbReference type="InterPro" id="IPR036291">
    <property type="entry name" value="NAD(P)-bd_dom_sf"/>
</dbReference>
<gene>
    <name evidence="5" type="ORF">GA0070611_2407</name>
</gene>
<dbReference type="STRING" id="261654.GA0070611_2407"/>